<feature type="compositionally biased region" description="Basic and acidic residues" evidence="9">
    <location>
        <begin position="316"/>
        <end position="328"/>
    </location>
</feature>
<dbReference type="InterPro" id="IPR011009">
    <property type="entry name" value="Kinase-like_dom_sf"/>
</dbReference>
<evidence type="ECO:0000256" key="8">
    <source>
        <dbReference type="ARBA" id="ARBA00048679"/>
    </source>
</evidence>
<evidence type="ECO:0000313" key="14">
    <source>
        <dbReference type="Proteomes" id="UP000477543"/>
    </source>
</evidence>
<evidence type="ECO:0000256" key="6">
    <source>
        <dbReference type="ARBA" id="ARBA00022840"/>
    </source>
</evidence>
<evidence type="ECO:0000259" key="12">
    <source>
        <dbReference type="PROSITE" id="PS51178"/>
    </source>
</evidence>
<dbReference type="CDD" id="cd06577">
    <property type="entry name" value="PASTA_pknB"/>
    <property type="match status" value="4"/>
</dbReference>
<keyword evidence="10" id="KW-0812">Transmembrane</keyword>
<dbReference type="Gene3D" id="1.10.510.10">
    <property type="entry name" value="Transferase(Phosphotransferase) domain 1"/>
    <property type="match status" value="1"/>
</dbReference>
<feature type="transmembrane region" description="Helical" evidence="10">
    <location>
        <begin position="454"/>
        <end position="473"/>
    </location>
</feature>
<dbReference type="Pfam" id="PF03793">
    <property type="entry name" value="PASTA"/>
    <property type="match status" value="2"/>
</dbReference>
<keyword evidence="6" id="KW-0067">ATP-binding</keyword>
<evidence type="ECO:0000256" key="2">
    <source>
        <dbReference type="ARBA" id="ARBA00022527"/>
    </source>
</evidence>
<dbReference type="SMART" id="SM00740">
    <property type="entry name" value="PASTA"/>
    <property type="match status" value="4"/>
</dbReference>
<keyword evidence="10" id="KW-0472">Membrane</keyword>
<keyword evidence="3" id="KW-0808">Transferase</keyword>
<dbReference type="PANTHER" id="PTHR43289">
    <property type="entry name" value="MITOGEN-ACTIVATED PROTEIN KINASE KINASE KINASE 20-RELATED"/>
    <property type="match status" value="1"/>
</dbReference>
<name>A0A6L9GC35_9MICC</name>
<feature type="domain" description="PASTA" evidence="12">
    <location>
        <begin position="476"/>
        <end position="543"/>
    </location>
</feature>
<dbReference type="EC" id="2.7.11.1" evidence="1"/>
<dbReference type="AlphaFoldDB" id="A0A6L9GC35"/>
<evidence type="ECO:0000256" key="7">
    <source>
        <dbReference type="ARBA" id="ARBA00047899"/>
    </source>
</evidence>
<evidence type="ECO:0000256" key="4">
    <source>
        <dbReference type="ARBA" id="ARBA00022741"/>
    </source>
</evidence>
<evidence type="ECO:0000256" key="5">
    <source>
        <dbReference type="ARBA" id="ARBA00022777"/>
    </source>
</evidence>
<evidence type="ECO:0000256" key="10">
    <source>
        <dbReference type="SAM" id="Phobius"/>
    </source>
</evidence>
<gene>
    <name evidence="13" type="ORF">GT020_12305</name>
</gene>
<dbReference type="GO" id="GO:0004674">
    <property type="term" value="F:protein serine/threonine kinase activity"/>
    <property type="evidence" value="ECO:0007669"/>
    <property type="project" value="UniProtKB-KW"/>
</dbReference>
<accession>A0A6L9GC35</accession>
<keyword evidence="5 13" id="KW-0418">Kinase</keyword>
<dbReference type="FunFam" id="1.10.510.10:FF:000021">
    <property type="entry name" value="Serine/threonine protein kinase"/>
    <property type="match status" value="1"/>
</dbReference>
<feature type="domain" description="Protein kinase" evidence="11">
    <location>
        <begin position="18"/>
        <end position="273"/>
    </location>
</feature>
<dbReference type="Gene3D" id="3.30.10.20">
    <property type="match status" value="4"/>
</dbReference>
<evidence type="ECO:0000259" key="11">
    <source>
        <dbReference type="PROSITE" id="PS50011"/>
    </source>
</evidence>
<feature type="domain" description="PASTA" evidence="12">
    <location>
        <begin position="612"/>
        <end position="678"/>
    </location>
</feature>
<feature type="domain" description="PASTA" evidence="12">
    <location>
        <begin position="544"/>
        <end position="611"/>
    </location>
</feature>
<keyword evidence="2" id="KW-0723">Serine/threonine-protein kinase</keyword>
<dbReference type="SMART" id="SM00220">
    <property type="entry name" value="S_TKc"/>
    <property type="match status" value="1"/>
</dbReference>
<dbReference type="CDD" id="cd14014">
    <property type="entry name" value="STKc_PknB_like"/>
    <property type="match status" value="1"/>
</dbReference>
<dbReference type="PROSITE" id="PS00108">
    <property type="entry name" value="PROTEIN_KINASE_ST"/>
    <property type="match status" value="1"/>
</dbReference>
<dbReference type="InterPro" id="IPR005543">
    <property type="entry name" value="PASTA_dom"/>
</dbReference>
<dbReference type="Proteomes" id="UP000477543">
    <property type="component" value="Unassembled WGS sequence"/>
</dbReference>
<feature type="region of interest" description="Disordered" evidence="9">
    <location>
        <begin position="316"/>
        <end position="350"/>
    </location>
</feature>
<evidence type="ECO:0000313" key="13">
    <source>
        <dbReference type="EMBL" id="NAZ16836.1"/>
    </source>
</evidence>
<dbReference type="RefSeq" id="WP_161449460.1">
    <property type="nucleotide sequence ID" value="NZ_WYDN01000011.1"/>
</dbReference>
<comment type="catalytic activity">
    <reaction evidence="7">
        <text>L-threonyl-[protein] + ATP = O-phospho-L-threonyl-[protein] + ADP + H(+)</text>
        <dbReference type="Rhea" id="RHEA:46608"/>
        <dbReference type="Rhea" id="RHEA-COMP:11060"/>
        <dbReference type="Rhea" id="RHEA-COMP:11605"/>
        <dbReference type="ChEBI" id="CHEBI:15378"/>
        <dbReference type="ChEBI" id="CHEBI:30013"/>
        <dbReference type="ChEBI" id="CHEBI:30616"/>
        <dbReference type="ChEBI" id="CHEBI:61977"/>
        <dbReference type="ChEBI" id="CHEBI:456216"/>
        <dbReference type="EC" id="2.7.11.1"/>
    </reaction>
</comment>
<dbReference type="Pfam" id="PF00069">
    <property type="entry name" value="Pkinase"/>
    <property type="match status" value="1"/>
</dbReference>
<proteinExistence type="predicted"/>
<dbReference type="PROSITE" id="PS51178">
    <property type="entry name" value="PASTA"/>
    <property type="match status" value="3"/>
</dbReference>
<dbReference type="InterPro" id="IPR000719">
    <property type="entry name" value="Prot_kinase_dom"/>
</dbReference>
<keyword evidence="4" id="KW-0547">Nucleotide-binding</keyword>
<dbReference type="Gene3D" id="3.30.200.20">
    <property type="entry name" value="Phosphorylase Kinase, domain 1"/>
    <property type="match status" value="1"/>
</dbReference>
<protein>
    <recommendedName>
        <fullName evidence="1">non-specific serine/threonine protein kinase</fullName>
        <ecNumber evidence="1">2.7.11.1</ecNumber>
    </recommendedName>
</protein>
<comment type="caution">
    <text evidence="13">The sequence shown here is derived from an EMBL/GenBank/DDBJ whole genome shotgun (WGS) entry which is preliminary data.</text>
</comment>
<sequence length="741" mass="79741">MSPALADPNLGTTLDDRYRIDHLLALGGMSRIYRAMDKRLHRAVVVKILNDNFASESTVRERFESEAVIAANITHPNVVSIRDHNVTDNIVYLVMEYVRGRNLDQVISERGRFTPRQMLSVLEQVCHGLGAAHSEGIIHRDMKPANVLLADTGEVKVTDFGLARAASAHTQSATLVATLSHVSPELVSGAPADSRSDIYAVGIMIYQMLTGRLPYSETNAAALMKHHLDSPMPLPSDVVPGLATDLDELVQWCTEKDPEKRPQNAELLLDEVIQIRSTLSEEQLDFDADTLGGIEDLTPGSMAHMPTTVQQRLDDWQREREEARERRWQLQGTGATADGYSLDAQPDPEETTTTIIAASDATEVLDLRDAQATVVHAPTAGAGSPGADATAAYSRTDIETFGAGEPNEQDPQPAARSPRGEKRATKAAQKQWRKEAQVPTHRLRKPRTAAQKTGFIAAWVLIVALVAAAGWFFGRGPGTVIRIPSLNGLLQEQAVSQMSEQGVPVRLGSAFDDEIAIGRVVDSHPASGENIMKFQGVELIVSQGPEHFEIPQVAGKSLQSATELLAQHELTKVKEVREYSSEVEKGKVISSSPAAGKTAARKDAITLTVSKGPAPVQVPALLGLSEDDAAAALESAGLRLQVGDPVYSREVPSGLVAAQSPQNGTAEVGSSVTVNLSQGPEFAEVPSVIGLGVEEATRVLEEAGFTVKAHHVLGDFSQTVRMQSPLNQSIELGSEISIYAF</sequence>
<feature type="region of interest" description="Disordered" evidence="9">
    <location>
        <begin position="401"/>
        <end position="446"/>
    </location>
</feature>
<evidence type="ECO:0000256" key="1">
    <source>
        <dbReference type="ARBA" id="ARBA00012513"/>
    </source>
</evidence>
<evidence type="ECO:0000256" key="9">
    <source>
        <dbReference type="SAM" id="MobiDB-lite"/>
    </source>
</evidence>
<dbReference type="PROSITE" id="PS50011">
    <property type="entry name" value="PROTEIN_KINASE_DOM"/>
    <property type="match status" value="1"/>
</dbReference>
<evidence type="ECO:0000256" key="3">
    <source>
        <dbReference type="ARBA" id="ARBA00022679"/>
    </source>
</evidence>
<keyword evidence="10" id="KW-1133">Transmembrane helix</keyword>
<organism evidence="13 14">
    <name type="scientific">Glutamicibacter soli</name>
    <dbReference type="NCBI Taxonomy" id="453836"/>
    <lineage>
        <taxon>Bacteria</taxon>
        <taxon>Bacillati</taxon>
        <taxon>Actinomycetota</taxon>
        <taxon>Actinomycetes</taxon>
        <taxon>Micrococcales</taxon>
        <taxon>Micrococcaceae</taxon>
        <taxon>Glutamicibacter</taxon>
    </lineage>
</organism>
<dbReference type="PANTHER" id="PTHR43289:SF34">
    <property type="entry name" value="SERINE_THREONINE-PROTEIN KINASE YBDM-RELATED"/>
    <property type="match status" value="1"/>
</dbReference>
<dbReference type="SUPFAM" id="SSF56112">
    <property type="entry name" value="Protein kinase-like (PK-like)"/>
    <property type="match status" value="1"/>
</dbReference>
<comment type="catalytic activity">
    <reaction evidence="8">
        <text>L-seryl-[protein] + ATP = O-phospho-L-seryl-[protein] + ADP + H(+)</text>
        <dbReference type="Rhea" id="RHEA:17989"/>
        <dbReference type="Rhea" id="RHEA-COMP:9863"/>
        <dbReference type="Rhea" id="RHEA-COMP:11604"/>
        <dbReference type="ChEBI" id="CHEBI:15378"/>
        <dbReference type="ChEBI" id="CHEBI:29999"/>
        <dbReference type="ChEBI" id="CHEBI:30616"/>
        <dbReference type="ChEBI" id="CHEBI:83421"/>
        <dbReference type="ChEBI" id="CHEBI:456216"/>
        <dbReference type="EC" id="2.7.11.1"/>
    </reaction>
</comment>
<dbReference type="GO" id="GO:0005524">
    <property type="term" value="F:ATP binding"/>
    <property type="evidence" value="ECO:0007669"/>
    <property type="project" value="UniProtKB-KW"/>
</dbReference>
<dbReference type="InterPro" id="IPR008271">
    <property type="entry name" value="Ser/Thr_kinase_AS"/>
</dbReference>
<dbReference type="EMBL" id="WYDN01000011">
    <property type="protein sequence ID" value="NAZ16836.1"/>
    <property type="molecule type" value="Genomic_DNA"/>
</dbReference>
<reference evidence="13 14" key="1">
    <citation type="submission" date="2020-01" db="EMBL/GenBank/DDBJ databases">
        <title>Glutamicibacter soli M275.</title>
        <authorList>
            <person name="Meng X."/>
        </authorList>
    </citation>
    <scope>NUCLEOTIDE SEQUENCE [LARGE SCALE GENOMIC DNA]</scope>
    <source>
        <strain evidence="13 14">M275</strain>
    </source>
</reference>